<feature type="non-terminal residue" evidence="1">
    <location>
        <position position="110"/>
    </location>
</feature>
<evidence type="ECO:0000313" key="2">
    <source>
        <dbReference type="Proteomes" id="UP000805193"/>
    </source>
</evidence>
<comment type="caution">
    <text evidence="1">The sequence shown here is derived from an EMBL/GenBank/DDBJ whole genome shotgun (WGS) entry which is preliminary data.</text>
</comment>
<dbReference type="EMBL" id="JABSTQ010011280">
    <property type="protein sequence ID" value="KAG0413239.1"/>
    <property type="molecule type" value="Genomic_DNA"/>
</dbReference>
<organism evidence="1 2">
    <name type="scientific">Ixodes persulcatus</name>
    <name type="common">Taiga tick</name>
    <dbReference type="NCBI Taxonomy" id="34615"/>
    <lineage>
        <taxon>Eukaryota</taxon>
        <taxon>Metazoa</taxon>
        <taxon>Ecdysozoa</taxon>
        <taxon>Arthropoda</taxon>
        <taxon>Chelicerata</taxon>
        <taxon>Arachnida</taxon>
        <taxon>Acari</taxon>
        <taxon>Parasitiformes</taxon>
        <taxon>Ixodida</taxon>
        <taxon>Ixodoidea</taxon>
        <taxon>Ixodidae</taxon>
        <taxon>Ixodinae</taxon>
        <taxon>Ixodes</taxon>
    </lineage>
</organism>
<evidence type="ECO:0000313" key="1">
    <source>
        <dbReference type="EMBL" id="KAG0413239.1"/>
    </source>
</evidence>
<dbReference type="Proteomes" id="UP000805193">
    <property type="component" value="Unassembled WGS sequence"/>
</dbReference>
<gene>
    <name evidence="1" type="ORF">HPB47_009630</name>
</gene>
<protein>
    <submittedName>
        <fullName evidence="1">Uncharacterized protein</fullName>
    </submittedName>
</protein>
<proteinExistence type="predicted"/>
<keyword evidence="2" id="KW-1185">Reference proteome</keyword>
<sequence length="110" mass="11845">MGRPRLWQRRRLLFLHCCSLRLGSSSVSRLNNWFFEAGMPLSLAGAAAADDVRPFPFGVTNGHPDGRRQAEDGHCVAAGGTGATEPTLTRPGRPSSRRQSADADPDCAEP</sequence>
<reference evidence="1 2" key="1">
    <citation type="journal article" date="2020" name="Cell">
        <title>Large-Scale Comparative Analyses of Tick Genomes Elucidate Their Genetic Diversity and Vector Capacities.</title>
        <authorList>
            <consortium name="Tick Genome and Microbiome Consortium (TIGMIC)"/>
            <person name="Jia N."/>
            <person name="Wang J."/>
            <person name="Shi W."/>
            <person name="Du L."/>
            <person name="Sun Y."/>
            <person name="Zhan W."/>
            <person name="Jiang J.F."/>
            <person name="Wang Q."/>
            <person name="Zhang B."/>
            <person name="Ji P."/>
            <person name="Bell-Sakyi L."/>
            <person name="Cui X.M."/>
            <person name="Yuan T.T."/>
            <person name="Jiang B.G."/>
            <person name="Yang W.F."/>
            <person name="Lam T.T."/>
            <person name="Chang Q.C."/>
            <person name="Ding S.J."/>
            <person name="Wang X.J."/>
            <person name="Zhu J.G."/>
            <person name="Ruan X.D."/>
            <person name="Zhao L."/>
            <person name="Wei J.T."/>
            <person name="Ye R.Z."/>
            <person name="Que T.C."/>
            <person name="Du C.H."/>
            <person name="Zhou Y.H."/>
            <person name="Cheng J.X."/>
            <person name="Dai P.F."/>
            <person name="Guo W.B."/>
            <person name="Han X.H."/>
            <person name="Huang E.J."/>
            <person name="Li L.F."/>
            <person name="Wei W."/>
            <person name="Gao Y.C."/>
            <person name="Liu J.Z."/>
            <person name="Shao H.Z."/>
            <person name="Wang X."/>
            <person name="Wang C.C."/>
            <person name="Yang T.C."/>
            <person name="Huo Q.B."/>
            <person name="Li W."/>
            <person name="Chen H.Y."/>
            <person name="Chen S.E."/>
            <person name="Zhou L.G."/>
            <person name="Ni X.B."/>
            <person name="Tian J.H."/>
            <person name="Sheng Y."/>
            <person name="Liu T."/>
            <person name="Pan Y.S."/>
            <person name="Xia L.Y."/>
            <person name="Li J."/>
            <person name="Zhao F."/>
            <person name="Cao W.C."/>
        </authorList>
    </citation>
    <scope>NUCLEOTIDE SEQUENCE [LARGE SCALE GENOMIC DNA]</scope>
    <source>
        <strain evidence="1">Iper-2018</strain>
    </source>
</reference>
<name>A0AC60P1F6_IXOPE</name>
<accession>A0AC60P1F6</accession>